<reference evidence="1 2" key="1">
    <citation type="journal article" date="2019" name="Commun. Biol.">
        <title>The bagworm genome reveals a unique fibroin gene that provides high tensile strength.</title>
        <authorList>
            <person name="Kono N."/>
            <person name="Nakamura H."/>
            <person name="Ohtoshi R."/>
            <person name="Tomita M."/>
            <person name="Numata K."/>
            <person name="Arakawa K."/>
        </authorList>
    </citation>
    <scope>NUCLEOTIDE SEQUENCE [LARGE SCALE GENOMIC DNA]</scope>
</reference>
<accession>A0A4C1SMI3</accession>
<proteinExistence type="predicted"/>
<keyword evidence="2" id="KW-1185">Reference proteome</keyword>
<gene>
    <name evidence="1" type="ORF">EVAR_52586_1</name>
</gene>
<name>A0A4C1SMI3_EUMVA</name>
<organism evidence="1 2">
    <name type="scientific">Eumeta variegata</name>
    <name type="common">Bagworm moth</name>
    <name type="synonym">Eumeta japonica</name>
    <dbReference type="NCBI Taxonomy" id="151549"/>
    <lineage>
        <taxon>Eukaryota</taxon>
        <taxon>Metazoa</taxon>
        <taxon>Ecdysozoa</taxon>
        <taxon>Arthropoda</taxon>
        <taxon>Hexapoda</taxon>
        <taxon>Insecta</taxon>
        <taxon>Pterygota</taxon>
        <taxon>Neoptera</taxon>
        <taxon>Endopterygota</taxon>
        <taxon>Lepidoptera</taxon>
        <taxon>Glossata</taxon>
        <taxon>Ditrysia</taxon>
        <taxon>Tineoidea</taxon>
        <taxon>Psychidae</taxon>
        <taxon>Oiketicinae</taxon>
        <taxon>Eumeta</taxon>
    </lineage>
</organism>
<evidence type="ECO:0000313" key="2">
    <source>
        <dbReference type="Proteomes" id="UP000299102"/>
    </source>
</evidence>
<dbReference type="AlphaFoldDB" id="A0A4C1SMI3"/>
<dbReference type="Proteomes" id="UP000299102">
    <property type="component" value="Unassembled WGS sequence"/>
</dbReference>
<sequence>MLWLNWLKYENEPTRPVRYHTLIEYKHKVAAHAVAFSPAGNALVSPLEFCKCDNLPIEPAHFCVISRVPYLKRKKRNPIGSLCCPSVRPSVRLSRPFSQERVEYEAEIYINYSGLLSLEAVKNQTSKPTQSKIQPFMPQIFDKGIKTRVLPVNSES</sequence>
<protein>
    <submittedName>
        <fullName evidence="1">Uncharacterized protein</fullName>
    </submittedName>
</protein>
<comment type="caution">
    <text evidence="1">The sequence shown here is derived from an EMBL/GenBank/DDBJ whole genome shotgun (WGS) entry which is preliminary data.</text>
</comment>
<evidence type="ECO:0000313" key="1">
    <source>
        <dbReference type="EMBL" id="GBP03174.1"/>
    </source>
</evidence>
<dbReference type="EMBL" id="BGZK01003629">
    <property type="protein sequence ID" value="GBP03174.1"/>
    <property type="molecule type" value="Genomic_DNA"/>
</dbReference>